<sequence length="190" mass="20798">MVDALTDAAIQQLNLGYNAEEDRLLLKIGLADDVEVPVWLTRRIVRSLWKLLHRDAAPAATAPELATTPIYPTAAAQVMQAFAEEMRELTLAQQVSESLDMTGAYEERSQQLGDEPLLVSVCRMITEQPDKPTLELAAADGQTLHFSLSPELGMALGSMLQLATREAQWDLGFADGPLLIDQHVVPAVLH</sequence>
<evidence type="ECO:0000313" key="1">
    <source>
        <dbReference type="EMBL" id="ACT49677.1"/>
    </source>
</evidence>
<dbReference type="AlphaFoldDB" id="C6X957"/>
<dbReference type="HOGENOM" id="CLU_1407322_0_0_4"/>
<accession>C6X957</accession>
<dbReference type="eggNOG" id="ENOG5033GN7">
    <property type="taxonomic scope" value="Bacteria"/>
</dbReference>
<dbReference type="KEGG" id="mei:Msip34_0429"/>
<gene>
    <name evidence="1" type="ordered locus">Msip34_0429</name>
</gene>
<reference evidence="2" key="1">
    <citation type="submission" date="2009-07" db="EMBL/GenBank/DDBJ databases">
        <title>Complete sequence of chromosome of Methylovorus sp. SIP3-4.</title>
        <authorList>
            <person name="Lucas S."/>
            <person name="Copeland A."/>
            <person name="Lapidus A."/>
            <person name="Glavina del Rio T."/>
            <person name="Tice H."/>
            <person name="Bruce D."/>
            <person name="Goodwin L."/>
            <person name="Pitluck S."/>
            <person name="Clum A."/>
            <person name="Larimer F."/>
            <person name="Land M."/>
            <person name="Hauser L."/>
            <person name="Kyrpides N."/>
            <person name="Mikhailova N."/>
            <person name="Kayluzhnaya M."/>
            <person name="Chistoserdova L."/>
        </authorList>
    </citation>
    <scope>NUCLEOTIDE SEQUENCE [LARGE SCALE GENOMIC DNA]</scope>
    <source>
        <strain evidence="2">SIP3-4</strain>
    </source>
</reference>
<dbReference type="Proteomes" id="UP000002743">
    <property type="component" value="Chromosome"/>
</dbReference>
<dbReference type="STRING" id="582744.Msip34_0429"/>
<proteinExistence type="predicted"/>
<keyword evidence="2" id="KW-1185">Reference proteome</keyword>
<name>C6X957_METGS</name>
<reference evidence="1 2" key="2">
    <citation type="journal article" date="2011" name="J. Bacteriol.">
        <title>Genomes of three methylotrophs from a single niche uncover genetic and metabolic divergence of Methylophilaceae.</title>
        <authorList>
            <person name="Lapidus A."/>
            <person name="Clum A."/>
            <person name="Labutti K."/>
            <person name="Kaluzhnaya M.G."/>
            <person name="Lim S."/>
            <person name="Beck D.A."/>
            <person name="Glavina Del Rio T."/>
            <person name="Nolan M."/>
            <person name="Mavromatis K."/>
            <person name="Huntemann M."/>
            <person name="Lucas S."/>
            <person name="Lidstrom M.E."/>
            <person name="Ivanova N."/>
            <person name="Chistoserdova L."/>
        </authorList>
    </citation>
    <scope>NUCLEOTIDE SEQUENCE [LARGE SCALE GENOMIC DNA]</scope>
    <source>
        <strain evidence="1 2">SIP3-4</strain>
    </source>
</reference>
<dbReference type="EMBL" id="CP001674">
    <property type="protein sequence ID" value="ACT49677.1"/>
    <property type="molecule type" value="Genomic_DNA"/>
</dbReference>
<protein>
    <submittedName>
        <fullName evidence="1">Uncharacterized protein</fullName>
    </submittedName>
</protein>
<dbReference type="OrthoDB" id="8536405at2"/>
<evidence type="ECO:0000313" key="2">
    <source>
        <dbReference type="Proteomes" id="UP000002743"/>
    </source>
</evidence>
<organism evidence="1 2">
    <name type="scientific">Methylovorus glucosotrophus (strain SIP3-4)</name>
    <dbReference type="NCBI Taxonomy" id="582744"/>
    <lineage>
        <taxon>Bacteria</taxon>
        <taxon>Pseudomonadati</taxon>
        <taxon>Pseudomonadota</taxon>
        <taxon>Betaproteobacteria</taxon>
        <taxon>Nitrosomonadales</taxon>
        <taxon>Methylophilaceae</taxon>
        <taxon>Methylovorus</taxon>
    </lineage>
</organism>